<dbReference type="RefSeq" id="WP_146841160.1">
    <property type="nucleotide sequence ID" value="NZ_QQBA01000010.1"/>
</dbReference>
<comment type="caution">
    <text evidence="1">The sequence shown here is derived from an EMBL/GenBank/DDBJ whole genome shotgun (WGS) entry which is preliminary data.</text>
</comment>
<dbReference type="OrthoDB" id="1164799at2"/>
<sequence>MMQSIKRLDKLIKNICFCLLIFLSHSCIPLRVAPIIEGDKIVQAKKFKKDLPKCYGFVFEDKKKADEFYNFINTKYNLKHSNVDSNVPIVIDNKTFYMSFFERERVTKTLNLIPIAVDASLQNKGNDPIFEDNYTSRDGFWYIIISVRDAEIKDCLDPSNPEQAIVIKHLKKLKDEYFMTTNYVEAYLKMK</sequence>
<gene>
    <name evidence="1" type="ORF">IQ02_02085</name>
</gene>
<dbReference type="Proteomes" id="UP000321392">
    <property type="component" value="Unassembled WGS sequence"/>
</dbReference>
<reference evidence="1 2" key="1">
    <citation type="journal article" date="2015" name="Stand. Genomic Sci.">
        <title>Genomic Encyclopedia of Bacterial and Archaeal Type Strains, Phase III: the genomes of soil and plant-associated and newly described type strains.</title>
        <authorList>
            <person name="Whitman W.B."/>
            <person name="Woyke T."/>
            <person name="Klenk H.P."/>
            <person name="Zhou Y."/>
            <person name="Lilburn T.G."/>
            <person name="Beck B.J."/>
            <person name="De Vos P."/>
            <person name="Vandamme P."/>
            <person name="Eisen J.A."/>
            <person name="Garrity G."/>
            <person name="Hugenholtz P."/>
            <person name="Kyrpides N.C."/>
        </authorList>
    </citation>
    <scope>NUCLEOTIDE SEQUENCE [LARGE SCALE GENOMIC DNA]</scope>
    <source>
        <strain evidence="1 2">CGMCC 1.5380</strain>
    </source>
</reference>
<dbReference type="AlphaFoldDB" id="A0A562PPJ9"/>
<evidence type="ECO:0000313" key="1">
    <source>
        <dbReference type="EMBL" id="TWI46253.1"/>
    </source>
</evidence>
<name>A0A562PPJ9_9FLAO</name>
<organism evidence="1 2">
    <name type="scientific">Flavobacterium glaciei</name>
    <dbReference type="NCBI Taxonomy" id="386300"/>
    <lineage>
        <taxon>Bacteria</taxon>
        <taxon>Pseudomonadati</taxon>
        <taxon>Bacteroidota</taxon>
        <taxon>Flavobacteriia</taxon>
        <taxon>Flavobacteriales</taxon>
        <taxon>Flavobacteriaceae</taxon>
        <taxon>Flavobacterium</taxon>
    </lineage>
</organism>
<protein>
    <recommendedName>
        <fullName evidence="3">Lipoprotein</fullName>
    </recommendedName>
</protein>
<evidence type="ECO:0000313" key="2">
    <source>
        <dbReference type="Proteomes" id="UP000321392"/>
    </source>
</evidence>
<proteinExistence type="predicted"/>
<accession>A0A562PPJ9</accession>
<evidence type="ECO:0008006" key="3">
    <source>
        <dbReference type="Google" id="ProtNLM"/>
    </source>
</evidence>
<dbReference type="EMBL" id="VLKX01000010">
    <property type="protein sequence ID" value="TWI46253.1"/>
    <property type="molecule type" value="Genomic_DNA"/>
</dbReference>